<dbReference type="PRINTS" id="PR00080">
    <property type="entry name" value="SDRFAMILY"/>
</dbReference>
<dbReference type="GO" id="GO:0006633">
    <property type="term" value="P:fatty acid biosynthetic process"/>
    <property type="evidence" value="ECO:0007669"/>
    <property type="project" value="TreeGrafter"/>
</dbReference>
<dbReference type="PRINTS" id="PR00081">
    <property type="entry name" value="GDHRDH"/>
</dbReference>
<evidence type="ECO:0000256" key="2">
    <source>
        <dbReference type="ARBA" id="ARBA00022857"/>
    </source>
</evidence>
<gene>
    <name evidence="5" type="ORF">D6D22_05724</name>
</gene>
<name>A0A4S8XPJ2_AURPU</name>
<dbReference type="GO" id="GO:0016616">
    <property type="term" value="F:oxidoreductase activity, acting on the CH-OH group of donors, NAD or NADP as acceptor"/>
    <property type="evidence" value="ECO:0007669"/>
    <property type="project" value="TreeGrafter"/>
</dbReference>
<keyword evidence="2" id="KW-0521">NADP</keyword>
<evidence type="ECO:0000256" key="1">
    <source>
        <dbReference type="ARBA" id="ARBA00006484"/>
    </source>
</evidence>
<dbReference type="InterPro" id="IPR020904">
    <property type="entry name" value="Sc_DH/Rdtase_CS"/>
</dbReference>
<dbReference type="GO" id="GO:0048038">
    <property type="term" value="F:quinone binding"/>
    <property type="evidence" value="ECO:0007669"/>
    <property type="project" value="TreeGrafter"/>
</dbReference>
<dbReference type="PANTHER" id="PTHR42760">
    <property type="entry name" value="SHORT-CHAIN DEHYDROGENASES/REDUCTASES FAMILY MEMBER"/>
    <property type="match status" value="1"/>
</dbReference>
<comment type="caution">
    <text evidence="5">The sequence shown here is derived from an EMBL/GenBank/DDBJ whole genome shotgun (WGS) entry which is preliminary data.</text>
</comment>
<evidence type="ECO:0000256" key="3">
    <source>
        <dbReference type="ARBA" id="ARBA00023002"/>
    </source>
</evidence>
<comment type="similarity">
    <text evidence="1">Belongs to the short-chain dehydrogenases/reductases (SDR) family.</text>
</comment>
<protein>
    <submittedName>
        <fullName evidence="5">L-rhamnose 1-dehydrogenase</fullName>
    </submittedName>
</protein>
<reference evidence="5 6" key="1">
    <citation type="submission" date="2018-10" db="EMBL/GenBank/DDBJ databases">
        <title>Fifty Aureobasidium pullulans genomes reveal a recombining polyextremotolerant generalist.</title>
        <authorList>
            <person name="Gostincar C."/>
            <person name="Turk M."/>
            <person name="Zajc J."/>
            <person name="Gunde-Cimerman N."/>
        </authorList>
    </citation>
    <scope>NUCLEOTIDE SEQUENCE [LARGE SCALE GENOMIC DNA]</scope>
    <source>
        <strain evidence="5 6">EXF-11013</strain>
    </source>
</reference>
<keyword evidence="4" id="KW-0684">Rhamnose metabolism</keyword>
<dbReference type="PROSITE" id="PS00061">
    <property type="entry name" value="ADH_SHORT"/>
    <property type="match status" value="1"/>
</dbReference>
<evidence type="ECO:0000313" key="5">
    <source>
        <dbReference type="EMBL" id="THW40771.1"/>
    </source>
</evidence>
<dbReference type="InterPro" id="IPR036291">
    <property type="entry name" value="NAD(P)-bd_dom_sf"/>
</dbReference>
<dbReference type="InterPro" id="IPR002347">
    <property type="entry name" value="SDR_fam"/>
</dbReference>
<dbReference type="FunFam" id="3.40.50.720:FF:000417">
    <property type="entry name" value="Glucose 1-dehydrogenase, putative"/>
    <property type="match status" value="1"/>
</dbReference>
<accession>A0A4S8XPJ2</accession>
<keyword evidence="3" id="KW-0560">Oxidoreductase</keyword>
<dbReference type="Gene3D" id="3.40.50.720">
    <property type="entry name" value="NAD(P)-binding Rossmann-like Domain"/>
    <property type="match status" value="2"/>
</dbReference>
<dbReference type="SUPFAM" id="SSF51735">
    <property type="entry name" value="NAD(P)-binding Rossmann-fold domains"/>
    <property type="match status" value="2"/>
</dbReference>
<dbReference type="Pfam" id="PF13561">
    <property type="entry name" value="adh_short_C2"/>
    <property type="match status" value="2"/>
</dbReference>
<proteinExistence type="inferred from homology"/>
<evidence type="ECO:0000313" key="6">
    <source>
        <dbReference type="Proteomes" id="UP000310687"/>
    </source>
</evidence>
<evidence type="ECO:0000256" key="4">
    <source>
        <dbReference type="ARBA" id="ARBA00023308"/>
    </source>
</evidence>
<organism evidence="5 6">
    <name type="scientific">Aureobasidium pullulans</name>
    <name type="common">Black yeast</name>
    <name type="synonym">Pullularia pullulans</name>
    <dbReference type="NCBI Taxonomy" id="5580"/>
    <lineage>
        <taxon>Eukaryota</taxon>
        <taxon>Fungi</taxon>
        <taxon>Dikarya</taxon>
        <taxon>Ascomycota</taxon>
        <taxon>Pezizomycotina</taxon>
        <taxon>Dothideomycetes</taxon>
        <taxon>Dothideomycetidae</taxon>
        <taxon>Dothideales</taxon>
        <taxon>Saccotheciaceae</taxon>
        <taxon>Aureobasidium</taxon>
    </lineage>
</organism>
<dbReference type="GO" id="GO:0019301">
    <property type="term" value="P:rhamnose catabolic process"/>
    <property type="evidence" value="ECO:0007669"/>
    <property type="project" value="UniProtKB-ARBA"/>
</dbReference>
<dbReference type="PANTHER" id="PTHR42760:SF83">
    <property type="entry name" value="(3R)-3-HYDROXYACYL-COA DEHYDROGENASE"/>
    <property type="match status" value="1"/>
</dbReference>
<dbReference type="EMBL" id="QZAL01000077">
    <property type="protein sequence ID" value="THW40771.1"/>
    <property type="molecule type" value="Genomic_DNA"/>
</dbReference>
<dbReference type="FunFam" id="3.40.50.720:FF:000084">
    <property type="entry name" value="Short-chain dehydrogenase reductase"/>
    <property type="match status" value="1"/>
</dbReference>
<dbReference type="CDD" id="cd05233">
    <property type="entry name" value="SDR_c"/>
    <property type="match status" value="1"/>
</dbReference>
<sequence length="617" mass="65452">MSPFVPDINSPVLSQFSLQGKTVAVTGGSGGIGTEIVRGMAEAGANVAIIYHSSVEATSIAASFSDTYNVKVQAYKSDVRSAKPIADTINQIEQDFGHLDVVIANAGVCSRFDALDYDTESWKAINSVNYDGVFWTAKAAGEIFKKQGKGNLVITASVSATLVNVPQWQATYNASKAAAMHLCKCLAVEWAPFARVNSVSPGYINTLMVSKQPAELMEKWLSMVPCGRIAQPAELKSTEVIRVYRSQYSAFGQIEAKATFPRVESSPGWNDVGEDGRSGVGARVEVVSVRATSQSRQSEQARASPHGHVCTKGILAEHVSLTLFTTRLTSLGIQSVNSLVATLLTKTSARHKHTIMATFPNAMLLAGKVCAITGGVSGIGRAIAIEYLRQGGAVAVNHLGDDKSTELFKSLKADVPKDAKLIGIGGDIGKPQTGTDFVKATVSEFGALDVFVANAGVSVFHDFLTTDEKMFELHLHVNTRGTFWSVQAAARQMVAQGRGGSIIGVASISALLGGKQQVHYTPTKASVLSMMQSAACALAEHKIRCNALLPGHTRTPMSADDLAKPEKLKAVNERIPLGHVAEPHDMAGPAVFLASDMSSYVTGAQLLVDGGLYVNLQ</sequence>
<dbReference type="Proteomes" id="UP000310687">
    <property type="component" value="Unassembled WGS sequence"/>
</dbReference>
<dbReference type="AlphaFoldDB" id="A0A4S8XPJ2"/>